<comment type="caution">
    <text evidence="8">The sequence shown here is derived from an EMBL/GenBank/DDBJ whole genome shotgun (WGS) entry which is preliminary data.</text>
</comment>
<dbReference type="AlphaFoldDB" id="A0ABD5WNZ5"/>
<evidence type="ECO:0000256" key="6">
    <source>
        <dbReference type="SAM" id="Phobius"/>
    </source>
</evidence>
<dbReference type="RefSeq" id="WP_382210203.1">
    <property type="nucleotide sequence ID" value="NZ_JBHSZH010000005.1"/>
</dbReference>
<evidence type="ECO:0000256" key="4">
    <source>
        <dbReference type="ARBA" id="ARBA00023136"/>
    </source>
</evidence>
<dbReference type="Gene3D" id="1.20.1560.10">
    <property type="entry name" value="ABC transporter type 1, transmembrane domain"/>
    <property type="match status" value="1"/>
</dbReference>
<keyword evidence="9" id="KW-1185">Reference proteome</keyword>
<evidence type="ECO:0000256" key="2">
    <source>
        <dbReference type="ARBA" id="ARBA00022692"/>
    </source>
</evidence>
<dbReference type="GO" id="GO:0016020">
    <property type="term" value="C:membrane"/>
    <property type="evidence" value="ECO:0007669"/>
    <property type="project" value="UniProtKB-SubCell"/>
</dbReference>
<sequence length="331" mass="36994">MEAVRGRNRPPRTRAFLPARSRADYRGRARLLLLDRGTYALPLVPSSWVPSSTEEQALLTVGTLGIAIVAESALKWYGQLVYEKSTLETLHEIRTTTYATATGLSMSFYDEREKGDVLSVLADDVDNLSDLFAGVRDGVLYGGGIVSAFAAMLLLNWNLALVIAVLPFVIAALGRVYASLLEPHHDAIRETIGTMKGRFRDAIEGLSTVKAFTREPKERARVSNVSEGYKSAKWSAIRLLNRLQSRLVVRRRRRHLGPVLRRRPLDSVGTARVLHREPVARDVADVHHVHLLVSGPDAASRRRSDKQVRERASVEQARRGDSAKHRPTRRR</sequence>
<feature type="domain" description="ABC transmembrane type-1" evidence="7">
    <location>
        <begin position="33"/>
        <end position="247"/>
    </location>
</feature>
<evidence type="ECO:0000256" key="1">
    <source>
        <dbReference type="ARBA" id="ARBA00004141"/>
    </source>
</evidence>
<evidence type="ECO:0000256" key="5">
    <source>
        <dbReference type="SAM" id="MobiDB-lite"/>
    </source>
</evidence>
<dbReference type="Pfam" id="PF00664">
    <property type="entry name" value="ABC_membrane"/>
    <property type="match status" value="1"/>
</dbReference>
<accession>A0ABD5WNZ5</accession>
<keyword evidence="3 6" id="KW-1133">Transmembrane helix</keyword>
<name>A0ABD5WNZ5_9EURY</name>
<feature type="region of interest" description="Disordered" evidence="5">
    <location>
        <begin position="295"/>
        <end position="331"/>
    </location>
</feature>
<reference evidence="8 9" key="1">
    <citation type="journal article" date="2019" name="Int. J. Syst. Evol. Microbiol.">
        <title>The Global Catalogue of Microorganisms (GCM) 10K type strain sequencing project: providing services to taxonomists for standard genome sequencing and annotation.</title>
        <authorList>
            <consortium name="The Broad Institute Genomics Platform"/>
            <consortium name="The Broad Institute Genome Sequencing Center for Infectious Disease"/>
            <person name="Wu L."/>
            <person name="Ma J."/>
        </authorList>
    </citation>
    <scope>NUCLEOTIDE SEQUENCE [LARGE SCALE GENOMIC DNA]</scope>
    <source>
        <strain evidence="8 9">DT72</strain>
    </source>
</reference>
<comment type="subcellular location">
    <subcellularLocation>
        <location evidence="1">Membrane</location>
        <topology evidence="1">Multi-pass membrane protein</topology>
    </subcellularLocation>
</comment>
<dbReference type="Proteomes" id="UP001596407">
    <property type="component" value="Unassembled WGS sequence"/>
</dbReference>
<keyword evidence="4 6" id="KW-0472">Membrane</keyword>
<feature type="transmembrane region" description="Helical" evidence="6">
    <location>
        <begin position="138"/>
        <end position="155"/>
    </location>
</feature>
<organism evidence="8 9">
    <name type="scientific">Halorussus caseinilyticus</name>
    <dbReference type="NCBI Taxonomy" id="3034025"/>
    <lineage>
        <taxon>Archaea</taxon>
        <taxon>Methanobacteriati</taxon>
        <taxon>Methanobacteriota</taxon>
        <taxon>Stenosarchaea group</taxon>
        <taxon>Halobacteria</taxon>
        <taxon>Halobacteriales</taxon>
        <taxon>Haladaptataceae</taxon>
        <taxon>Halorussus</taxon>
    </lineage>
</organism>
<keyword evidence="2 6" id="KW-0812">Transmembrane</keyword>
<protein>
    <submittedName>
        <fullName evidence="8">ABC transporter transmembrane domain-containing protein</fullName>
    </submittedName>
</protein>
<dbReference type="InterPro" id="IPR036640">
    <property type="entry name" value="ABC1_TM_sf"/>
</dbReference>
<dbReference type="EMBL" id="JBHSZH010000005">
    <property type="protein sequence ID" value="MFC7081933.1"/>
    <property type="molecule type" value="Genomic_DNA"/>
</dbReference>
<feature type="compositionally biased region" description="Basic and acidic residues" evidence="5">
    <location>
        <begin position="299"/>
        <end position="324"/>
    </location>
</feature>
<dbReference type="PANTHER" id="PTHR24221">
    <property type="entry name" value="ATP-BINDING CASSETTE SUB-FAMILY B"/>
    <property type="match status" value="1"/>
</dbReference>
<evidence type="ECO:0000313" key="8">
    <source>
        <dbReference type="EMBL" id="MFC7081933.1"/>
    </source>
</evidence>
<evidence type="ECO:0000313" key="9">
    <source>
        <dbReference type="Proteomes" id="UP001596407"/>
    </source>
</evidence>
<dbReference type="SUPFAM" id="SSF90123">
    <property type="entry name" value="ABC transporter transmembrane region"/>
    <property type="match status" value="1"/>
</dbReference>
<gene>
    <name evidence="8" type="ORF">ACFQJ6_19405</name>
</gene>
<dbReference type="InterPro" id="IPR011527">
    <property type="entry name" value="ABC1_TM_dom"/>
</dbReference>
<dbReference type="PROSITE" id="PS50929">
    <property type="entry name" value="ABC_TM1F"/>
    <property type="match status" value="1"/>
</dbReference>
<dbReference type="PANTHER" id="PTHR24221:SF654">
    <property type="entry name" value="ATP-BINDING CASSETTE SUB-FAMILY B MEMBER 6"/>
    <property type="match status" value="1"/>
</dbReference>
<proteinExistence type="predicted"/>
<evidence type="ECO:0000259" key="7">
    <source>
        <dbReference type="PROSITE" id="PS50929"/>
    </source>
</evidence>
<evidence type="ECO:0000256" key="3">
    <source>
        <dbReference type="ARBA" id="ARBA00022989"/>
    </source>
</evidence>
<feature type="transmembrane region" description="Helical" evidence="6">
    <location>
        <begin position="161"/>
        <end position="180"/>
    </location>
</feature>
<dbReference type="InterPro" id="IPR039421">
    <property type="entry name" value="Type_1_exporter"/>
</dbReference>